<dbReference type="AlphaFoldDB" id="A0A1Q9DVP3"/>
<organism evidence="3 4">
    <name type="scientific">Symbiodinium microadriaticum</name>
    <name type="common">Dinoflagellate</name>
    <name type="synonym">Zooxanthella microadriatica</name>
    <dbReference type="NCBI Taxonomy" id="2951"/>
    <lineage>
        <taxon>Eukaryota</taxon>
        <taxon>Sar</taxon>
        <taxon>Alveolata</taxon>
        <taxon>Dinophyceae</taxon>
        <taxon>Suessiales</taxon>
        <taxon>Symbiodiniaceae</taxon>
        <taxon>Symbiodinium</taxon>
    </lineage>
</organism>
<gene>
    <name evidence="3" type="ORF">AK812_SmicGene18247</name>
</gene>
<evidence type="ECO:0000256" key="2">
    <source>
        <dbReference type="SAM" id="Phobius"/>
    </source>
</evidence>
<evidence type="ECO:0000313" key="3">
    <source>
        <dbReference type="EMBL" id="OLP99230.1"/>
    </source>
</evidence>
<comment type="caution">
    <text evidence="3">The sequence shown here is derived from an EMBL/GenBank/DDBJ whole genome shotgun (WGS) entry which is preliminary data.</text>
</comment>
<name>A0A1Q9DVP3_SYMMI</name>
<feature type="transmembrane region" description="Helical" evidence="2">
    <location>
        <begin position="632"/>
        <end position="654"/>
    </location>
</feature>
<keyword evidence="2" id="KW-0472">Membrane</keyword>
<sequence>MIVETPLALYGLAHAPRKWNDSVVAFLLENGWEQLKSDRCVFALRDKDGALCALAGLHFDDFLLPGLPAFVQTLIDTNKLIREPWQSICAMLWSDASQGNRLHIAPESLGSKGSEVQAITMGENQVFLLRAMWYELHGRAISRYDLAENLCKYTKGGVVLDSKGILYAMPGNVSALHGLRSPRAAFELTVSVQQAVALGTRLGWMNGTAQLADGLTKDSVTARRGFFEFLAGGQRWSVVRDPSLTAGKELSKPQLHSNILSDESAFIQYIQQFATESHCSWNEEVELYVDTEPSCARDFDLQPQGGLFSIDQSDDSFSQKTDQIDNFLSHDWGTSRFLKVITLLWMFNVKAATIATFVMSCIIGCLRIICKLEILDHWHSTFFGYATFVIVLCWWQRIQSLFGFRRMVFLDKLCIAQHDAELKQQGILGLAGFLEKSNKLTVLWTPRWATRLWCTYELAAFMQQGADRPIELMPVKLASILLMQCACWSAISIAHAIVAYGFDSDQGQQGEFDLAYRLTLVELGVVVVALLVLMVHTGLWFMKELAELPGQLKAFRIQDAACYCCAHGHRHPKTGAKIPCDREYVYWMIRRWFHDPEAPAESNLDSFNAMVREQLAPVVLKHAGGSTLPLSYALYACAACNLPWLIDYIPWWWAAGDSGEKTGIAFFLWFLRGLMLYLYHALLQLAMMRICTMMWKALLPLADRIWRVVLTTVQIVIMLVIAMFFWLAFRIVYQVTDSTSLLPSVPFFAVVILDITLFWRSGEQVPASDKPDHTEAGPSSSNASEPEPDDVEKKAEDAGGVPGHTMALRVAAEPEPDDVEKKASACGLMFFAASKA</sequence>
<dbReference type="EMBL" id="LSRX01000370">
    <property type="protein sequence ID" value="OLP99230.1"/>
    <property type="molecule type" value="Genomic_DNA"/>
</dbReference>
<feature type="transmembrane region" description="Helical" evidence="2">
    <location>
        <begin position="666"/>
        <end position="687"/>
    </location>
</feature>
<dbReference type="Proteomes" id="UP000186817">
    <property type="component" value="Unassembled WGS sequence"/>
</dbReference>
<reference evidence="3 4" key="1">
    <citation type="submission" date="2016-02" db="EMBL/GenBank/DDBJ databases">
        <title>Genome analysis of coral dinoflagellate symbionts highlights evolutionary adaptations to a symbiotic lifestyle.</title>
        <authorList>
            <person name="Aranda M."/>
            <person name="Li Y."/>
            <person name="Liew Y.J."/>
            <person name="Baumgarten S."/>
            <person name="Simakov O."/>
            <person name="Wilson M."/>
            <person name="Piel J."/>
            <person name="Ashoor H."/>
            <person name="Bougouffa S."/>
            <person name="Bajic V.B."/>
            <person name="Ryu T."/>
            <person name="Ravasi T."/>
            <person name="Bayer T."/>
            <person name="Micklem G."/>
            <person name="Kim H."/>
            <person name="Bhak J."/>
            <person name="Lajeunesse T.C."/>
            <person name="Voolstra C.R."/>
        </authorList>
    </citation>
    <scope>NUCLEOTIDE SEQUENCE [LARGE SCALE GENOMIC DNA]</scope>
    <source>
        <strain evidence="3 4">CCMP2467</strain>
    </source>
</reference>
<protein>
    <submittedName>
        <fullName evidence="3">Uncharacterized protein</fullName>
    </submittedName>
</protein>
<keyword evidence="4" id="KW-1185">Reference proteome</keyword>
<dbReference type="OrthoDB" id="439770at2759"/>
<feature type="transmembrane region" description="Helical" evidence="2">
    <location>
        <begin position="514"/>
        <end position="535"/>
    </location>
</feature>
<accession>A0A1Q9DVP3</accession>
<feature type="region of interest" description="Disordered" evidence="1">
    <location>
        <begin position="766"/>
        <end position="806"/>
    </location>
</feature>
<keyword evidence="2" id="KW-1133">Transmembrane helix</keyword>
<feature type="transmembrane region" description="Helical" evidence="2">
    <location>
        <begin position="477"/>
        <end position="502"/>
    </location>
</feature>
<keyword evidence="2" id="KW-0812">Transmembrane</keyword>
<evidence type="ECO:0000313" key="4">
    <source>
        <dbReference type="Proteomes" id="UP000186817"/>
    </source>
</evidence>
<feature type="transmembrane region" description="Helical" evidence="2">
    <location>
        <begin position="708"/>
        <end position="729"/>
    </location>
</feature>
<feature type="transmembrane region" description="Helical" evidence="2">
    <location>
        <begin position="741"/>
        <end position="759"/>
    </location>
</feature>
<proteinExistence type="predicted"/>
<feature type="transmembrane region" description="Helical" evidence="2">
    <location>
        <begin position="343"/>
        <end position="369"/>
    </location>
</feature>
<evidence type="ECO:0000256" key="1">
    <source>
        <dbReference type="SAM" id="MobiDB-lite"/>
    </source>
</evidence>